<dbReference type="GO" id="GO:0120029">
    <property type="term" value="P:proton export across plasma membrane"/>
    <property type="evidence" value="ECO:0007669"/>
    <property type="project" value="InterPro"/>
</dbReference>
<keyword evidence="4" id="KW-0050">Antiport</keyword>
<evidence type="ECO:0000256" key="12">
    <source>
        <dbReference type="SAM" id="Phobius"/>
    </source>
</evidence>
<dbReference type="Pfam" id="PF00999">
    <property type="entry name" value="Na_H_Exchanger"/>
    <property type="match status" value="1"/>
</dbReference>
<evidence type="ECO:0000313" key="14">
    <source>
        <dbReference type="EMBL" id="KIJ97066.1"/>
    </source>
</evidence>
<dbReference type="AlphaFoldDB" id="A0A0C9XHD3"/>
<keyword evidence="9 12" id="KW-0472">Membrane</keyword>
<keyword evidence="3" id="KW-0813">Transport</keyword>
<feature type="transmembrane region" description="Helical" evidence="12">
    <location>
        <begin position="81"/>
        <end position="107"/>
    </location>
</feature>
<accession>A0A0C9XHD3</accession>
<proteinExistence type="inferred from homology"/>
<feature type="transmembrane region" description="Helical" evidence="12">
    <location>
        <begin position="274"/>
        <end position="293"/>
    </location>
</feature>
<dbReference type="InterPro" id="IPR006153">
    <property type="entry name" value="Cation/H_exchanger_TM"/>
</dbReference>
<protein>
    <submittedName>
        <fullName evidence="14">Unplaced genomic scaffold K443scaffold_167, whole genome shotgun sequence</fullName>
    </submittedName>
</protein>
<sequence>MFSLFLRERLYIGEACWAFIFGIIIGPYALDIFDPRAWGNGSTEATNMITLEFTRVILAIGVFAIGVELPKAYMARHWKSLFFLLVPVMTWGWFVSAGLICALIPGLNFLSSLAVAACLTPTDPILAAAVVGGKWADKHVPAHIRHLLAAESGCNDGAAFPFLFIALYLTLDATTGAAIRDWFLILWLYQIVLGAVVGSLIGFSFRHLMKFCQRHDLIDRHSYVAQYVSLAMLTIGITTLLGSDDLLAAFFCGTAFAWDGFFNRQTEESVFSSVIDTLFNVAAFIFVGAWMPFNKFQNAELTLSVWRLIVIALLVLLLRRIPVMIAVYRWMPDIKNFRESVFCGHFGPIGIGGIFISTLATQIIRESLEAASSHPSSASHHSLAQITLLEETIQPIVAFMVLCSIAVHGLSIPSFSLGRRVHSVSRTWSRHASIPDWTNQARVVSAPEDIVINRDRSDEDLERGMGIKEKSDGSTAVLGDGDDEGVLDEKGVGEKEGEGEAEEGEEGSSDDGTKLGQSQELEYLPRHGSGEFPKEKDQAPQGDYRQRAPQGNYRQQAPQEDYRKQVPPDGDDTLMEWKEGRQRVVERKRGAGDDVEVTVLDDDPEASQGAGNKAAFLHDLKHSAGGVIAKDWQKLAHRAQGALSPSRGGDHSRGSTTARDHVRHPATDLVFEEGTDVEEDEGWASERSNGGDGQEHDHGEETSADGHAHAEGSSAHPHGRKKPRIFSIRTARRRGSIHRRNSTGQAQGMPLIFAAGATAGTNEESRGRQASAGSADAGETRGRQQPALAQKTGHLHGKSRLGTAASRMSRPSTAPSSATPTRPGTAESSLRNQRIDSIRALHSRPPTREASPSRSVRFVDEGVPSRSGSAGNLRGLFGVGSGGTGTGVADQRVEEDVEMGLSRAGTPVETGG</sequence>
<feature type="transmembrane region" description="Helical" evidence="12">
    <location>
        <begin position="50"/>
        <end position="69"/>
    </location>
</feature>
<feature type="compositionally biased region" description="Acidic residues" evidence="11">
    <location>
        <begin position="670"/>
        <end position="683"/>
    </location>
</feature>
<evidence type="ECO:0000256" key="6">
    <source>
        <dbReference type="ARBA" id="ARBA00022989"/>
    </source>
</evidence>
<feature type="compositionally biased region" description="Low complexity" evidence="11">
    <location>
        <begin position="803"/>
        <end position="826"/>
    </location>
</feature>
<feature type="compositionally biased region" description="Basic and acidic residues" evidence="11">
    <location>
        <begin position="693"/>
        <end position="710"/>
    </location>
</feature>
<comment type="similarity">
    <text evidence="2">Belongs to the fungal Na(+)/H(+) exchanger family.</text>
</comment>
<dbReference type="GO" id="GO:0030007">
    <property type="term" value="P:intracellular potassium ion homeostasis"/>
    <property type="evidence" value="ECO:0007669"/>
    <property type="project" value="TreeGrafter"/>
</dbReference>
<dbReference type="STRING" id="1095629.A0A0C9XHD3"/>
<dbReference type="Proteomes" id="UP000054477">
    <property type="component" value="Unassembled WGS sequence"/>
</dbReference>
<feature type="domain" description="Cation/H+ exchanger transmembrane" evidence="13">
    <location>
        <begin position="6"/>
        <end position="414"/>
    </location>
</feature>
<reference evidence="15" key="2">
    <citation type="submission" date="2015-01" db="EMBL/GenBank/DDBJ databases">
        <title>Evolutionary Origins and Diversification of the Mycorrhizal Mutualists.</title>
        <authorList>
            <consortium name="DOE Joint Genome Institute"/>
            <consortium name="Mycorrhizal Genomics Consortium"/>
            <person name="Kohler A."/>
            <person name="Kuo A."/>
            <person name="Nagy L.G."/>
            <person name="Floudas D."/>
            <person name="Copeland A."/>
            <person name="Barry K.W."/>
            <person name="Cichocki N."/>
            <person name="Veneault-Fourrey C."/>
            <person name="LaButti K."/>
            <person name="Lindquist E.A."/>
            <person name="Lipzen A."/>
            <person name="Lundell T."/>
            <person name="Morin E."/>
            <person name="Murat C."/>
            <person name="Riley R."/>
            <person name="Ohm R."/>
            <person name="Sun H."/>
            <person name="Tunlid A."/>
            <person name="Henrissat B."/>
            <person name="Grigoriev I.V."/>
            <person name="Hibbett D.S."/>
            <person name="Martin F."/>
        </authorList>
    </citation>
    <scope>NUCLEOTIDE SEQUENCE [LARGE SCALE GENOMIC DNA]</scope>
    <source>
        <strain evidence="15">LaAM-08-1</strain>
    </source>
</reference>
<feature type="compositionally biased region" description="Acidic residues" evidence="11">
    <location>
        <begin position="499"/>
        <end position="509"/>
    </location>
</feature>
<evidence type="ECO:0000256" key="11">
    <source>
        <dbReference type="SAM" id="MobiDB-lite"/>
    </source>
</evidence>
<feature type="transmembrane region" description="Helical" evidence="12">
    <location>
        <begin position="12"/>
        <end position="30"/>
    </location>
</feature>
<feature type="region of interest" description="Disordered" evidence="11">
    <location>
        <begin position="637"/>
        <end position="888"/>
    </location>
</feature>
<evidence type="ECO:0000256" key="10">
    <source>
        <dbReference type="ARBA" id="ARBA00023201"/>
    </source>
</evidence>
<evidence type="ECO:0000259" key="13">
    <source>
        <dbReference type="Pfam" id="PF00999"/>
    </source>
</evidence>
<dbReference type="GO" id="GO:0015385">
    <property type="term" value="F:sodium:proton antiporter activity"/>
    <property type="evidence" value="ECO:0007669"/>
    <property type="project" value="InterPro"/>
</dbReference>
<evidence type="ECO:0000256" key="5">
    <source>
        <dbReference type="ARBA" id="ARBA00022692"/>
    </source>
</evidence>
<dbReference type="HOGENOM" id="CLU_008635_3_0_1"/>
<dbReference type="GO" id="GO:0042391">
    <property type="term" value="P:regulation of membrane potential"/>
    <property type="evidence" value="ECO:0007669"/>
    <property type="project" value="InterPro"/>
</dbReference>
<feature type="region of interest" description="Disordered" evidence="11">
    <location>
        <begin position="449"/>
        <end position="575"/>
    </location>
</feature>
<dbReference type="OrthoDB" id="2190219at2759"/>
<feature type="transmembrane region" description="Helical" evidence="12">
    <location>
        <begin position="223"/>
        <end position="240"/>
    </location>
</feature>
<evidence type="ECO:0000256" key="3">
    <source>
        <dbReference type="ARBA" id="ARBA00022448"/>
    </source>
</evidence>
<feature type="compositionally biased region" description="Basic and acidic residues" evidence="11">
    <location>
        <begin position="451"/>
        <end position="472"/>
    </location>
</feature>
<keyword evidence="8" id="KW-0406">Ion transport</keyword>
<feature type="transmembrane region" description="Helical" evidence="12">
    <location>
        <begin position="113"/>
        <end position="136"/>
    </location>
</feature>
<organism evidence="14 15">
    <name type="scientific">Laccaria amethystina LaAM-08-1</name>
    <dbReference type="NCBI Taxonomy" id="1095629"/>
    <lineage>
        <taxon>Eukaryota</taxon>
        <taxon>Fungi</taxon>
        <taxon>Dikarya</taxon>
        <taxon>Basidiomycota</taxon>
        <taxon>Agaricomycotina</taxon>
        <taxon>Agaricomycetes</taxon>
        <taxon>Agaricomycetidae</taxon>
        <taxon>Agaricales</taxon>
        <taxon>Agaricineae</taxon>
        <taxon>Hydnangiaceae</taxon>
        <taxon>Laccaria</taxon>
    </lineage>
</organism>
<evidence type="ECO:0000256" key="9">
    <source>
        <dbReference type="ARBA" id="ARBA00023136"/>
    </source>
</evidence>
<evidence type="ECO:0000256" key="8">
    <source>
        <dbReference type="ARBA" id="ARBA00023065"/>
    </source>
</evidence>
<feature type="transmembrane region" description="Helical" evidence="12">
    <location>
        <begin position="340"/>
        <end position="364"/>
    </location>
</feature>
<feature type="transmembrane region" description="Helical" evidence="12">
    <location>
        <begin position="246"/>
        <end position="262"/>
    </location>
</feature>
<feature type="compositionally biased region" description="Basic and acidic residues" evidence="11">
    <location>
        <begin position="648"/>
        <end position="666"/>
    </location>
</feature>
<dbReference type="GO" id="GO:0036376">
    <property type="term" value="P:sodium ion export across plasma membrane"/>
    <property type="evidence" value="ECO:0007669"/>
    <property type="project" value="InterPro"/>
</dbReference>
<dbReference type="PANTHER" id="PTHR31382:SF4">
    <property type="entry name" value="NA(+)_H(+) ANTIPORTER"/>
    <property type="match status" value="1"/>
</dbReference>
<comment type="subcellular location">
    <subcellularLocation>
        <location evidence="1">Membrane</location>
        <topology evidence="1">Multi-pass membrane protein</topology>
    </subcellularLocation>
</comment>
<dbReference type="PANTHER" id="PTHR31382">
    <property type="entry name" value="NA(+)/H(+) ANTIPORTER"/>
    <property type="match status" value="1"/>
</dbReference>
<feature type="compositionally biased region" description="Basic and acidic residues" evidence="11">
    <location>
        <begin position="523"/>
        <end position="538"/>
    </location>
</feature>
<keyword evidence="6 12" id="KW-1133">Transmembrane helix</keyword>
<keyword evidence="5 12" id="KW-0812">Transmembrane</keyword>
<feature type="transmembrane region" description="Helical" evidence="12">
    <location>
        <begin position="182"/>
        <end position="203"/>
    </location>
</feature>
<evidence type="ECO:0000256" key="2">
    <source>
        <dbReference type="ARBA" id="ARBA00005248"/>
    </source>
</evidence>
<dbReference type="GO" id="GO:0005886">
    <property type="term" value="C:plasma membrane"/>
    <property type="evidence" value="ECO:0007669"/>
    <property type="project" value="InterPro"/>
</dbReference>
<dbReference type="InterPro" id="IPR004712">
    <property type="entry name" value="Na+/H+_antiporter_fungi"/>
</dbReference>
<reference evidence="14 15" key="1">
    <citation type="submission" date="2014-04" db="EMBL/GenBank/DDBJ databases">
        <authorList>
            <consortium name="DOE Joint Genome Institute"/>
            <person name="Kuo A."/>
            <person name="Kohler A."/>
            <person name="Nagy L.G."/>
            <person name="Floudas D."/>
            <person name="Copeland A."/>
            <person name="Barry K.W."/>
            <person name="Cichocki N."/>
            <person name="Veneault-Fourrey C."/>
            <person name="LaButti K."/>
            <person name="Lindquist E.A."/>
            <person name="Lipzen A."/>
            <person name="Lundell T."/>
            <person name="Morin E."/>
            <person name="Murat C."/>
            <person name="Sun H."/>
            <person name="Tunlid A."/>
            <person name="Henrissat B."/>
            <person name="Grigoriev I.V."/>
            <person name="Hibbett D.S."/>
            <person name="Martin F."/>
            <person name="Nordberg H.P."/>
            <person name="Cantor M.N."/>
            <person name="Hua S.X."/>
        </authorList>
    </citation>
    <scope>NUCLEOTIDE SEQUENCE [LARGE SCALE GENOMIC DNA]</scope>
    <source>
        <strain evidence="14 15">LaAM-08-1</strain>
    </source>
</reference>
<evidence type="ECO:0000256" key="4">
    <source>
        <dbReference type="ARBA" id="ARBA00022449"/>
    </source>
</evidence>
<feature type="compositionally biased region" description="Basic and acidic residues" evidence="11">
    <location>
        <begin position="487"/>
        <end position="498"/>
    </location>
</feature>
<gene>
    <name evidence="14" type="ORF">K443DRAFT_681789</name>
</gene>
<dbReference type="EMBL" id="KN838702">
    <property type="protein sequence ID" value="KIJ97066.1"/>
    <property type="molecule type" value="Genomic_DNA"/>
</dbReference>
<evidence type="ECO:0000256" key="1">
    <source>
        <dbReference type="ARBA" id="ARBA00004141"/>
    </source>
</evidence>
<keyword evidence="15" id="KW-1185">Reference proteome</keyword>
<feature type="transmembrane region" description="Helical" evidence="12">
    <location>
        <begin position="305"/>
        <end position="328"/>
    </location>
</feature>
<feature type="compositionally biased region" description="Basic residues" evidence="11">
    <location>
        <begin position="717"/>
        <end position="741"/>
    </location>
</feature>
<feature type="compositionally biased region" description="Gly residues" evidence="11">
    <location>
        <begin position="877"/>
        <end position="886"/>
    </location>
</feature>
<name>A0A0C9XHD3_9AGAR</name>
<keyword evidence="10" id="KW-0739">Sodium transport</keyword>
<keyword evidence="7" id="KW-0915">Sodium</keyword>
<evidence type="ECO:0000256" key="7">
    <source>
        <dbReference type="ARBA" id="ARBA00023053"/>
    </source>
</evidence>
<feature type="transmembrane region" description="Helical" evidence="12">
    <location>
        <begin position="148"/>
        <end position="170"/>
    </location>
</feature>
<evidence type="ECO:0000313" key="15">
    <source>
        <dbReference type="Proteomes" id="UP000054477"/>
    </source>
</evidence>